<dbReference type="RefSeq" id="WP_011508774.1">
    <property type="nucleotide sequence ID" value="NC_007964.1"/>
</dbReference>
<accession>Q1QRS9</accession>
<evidence type="ECO:0000313" key="6">
    <source>
        <dbReference type="Proteomes" id="UP000001953"/>
    </source>
</evidence>
<dbReference type="CDD" id="cd06470">
    <property type="entry name" value="ACD_IbpA-B_like"/>
    <property type="match status" value="1"/>
</dbReference>
<dbReference type="InterPro" id="IPR002068">
    <property type="entry name" value="A-crystallin/Hsp20_dom"/>
</dbReference>
<dbReference type="EMBL" id="CP000319">
    <property type="protein sequence ID" value="ABE61068.1"/>
    <property type="molecule type" value="Genomic_DNA"/>
</dbReference>
<organism evidence="5 6">
    <name type="scientific">Nitrobacter hamburgensis (strain DSM 10229 / NCIMB 13809 / X14)</name>
    <dbReference type="NCBI Taxonomy" id="323097"/>
    <lineage>
        <taxon>Bacteria</taxon>
        <taxon>Pseudomonadati</taxon>
        <taxon>Pseudomonadota</taxon>
        <taxon>Alphaproteobacteria</taxon>
        <taxon>Hyphomicrobiales</taxon>
        <taxon>Nitrobacteraceae</taxon>
        <taxon>Nitrobacter</taxon>
    </lineage>
</organism>
<reference evidence="5 6" key="1">
    <citation type="submission" date="2006-03" db="EMBL/GenBank/DDBJ databases">
        <title>Complete sequence of chromosome of Nitrobacter hamburgensis X14.</title>
        <authorList>
            <consortium name="US DOE Joint Genome Institute"/>
            <person name="Copeland A."/>
            <person name="Lucas S."/>
            <person name="Lapidus A."/>
            <person name="Barry K."/>
            <person name="Detter J.C."/>
            <person name="Glavina del Rio T."/>
            <person name="Hammon N."/>
            <person name="Israni S."/>
            <person name="Dalin E."/>
            <person name="Tice H."/>
            <person name="Pitluck S."/>
            <person name="Chain P."/>
            <person name="Malfatti S."/>
            <person name="Shin M."/>
            <person name="Vergez L."/>
            <person name="Schmutz J."/>
            <person name="Larimer F."/>
            <person name="Land M."/>
            <person name="Hauser L."/>
            <person name="Kyrpides N."/>
            <person name="Ivanova N."/>
            <person name="Ward B."/>
            <person name="Arp D."/>
            <person name="Klotz M."/>
            <person name="Stein L."/>
            <person name="O'Mullan G."/>
            <person name="Starkenburg S."/>
            <person name="Sayavedra L."/>
            <person name="Poret-Peterson A.T."/>
            <person name="Gentry M.E."/>
            <person name="Bruce D."/>
            <person name="Richardson P."/>
        </authorList>
    </citation>
    <scope>NUCLEOTIDE SEQUENCE [LARGE SCALE GENOMIC DNA]</scope>
    <source>
        <strain evidence="6">DSM 10229 / NCIMB 13809 / X14</strain>
    </source>
</reference>
<keyword evidence="6" id="KW-1185">Reference proteome</keyword>
<dbReference type="PROSITE" id="PS01031">
    <property type="entry name" value="SHSP"/>
    <property type="match status" value="1"/>
</dbReference>
<dbReference type="Pfam" id="PF00011">
    <property type="entry name" value="HSP20"/>
    <property type="match status" value="1"/>
</dbReference>
<evidence type="ECO:0000313" key="5">
    <source>
        <dbReference type="EMBL" id="ABE61068.1"/>
    </source>
</evidence>
<dbReference type="KEGG" id="nha:Nham_0167"/>
<gene>
    <name evidence="5" type="ordered locus">Nham_0167</name>
</gene>
<evidence type="ECO:0000259" key="4">
    <source>
        <dbReference type="PROSITE" id="PS01031"/>
    </source>
</evidence>
<comment type="similarity">
    <text evidence="2 3">Belongs to the small heat shock protein (HSP20) family.</text>
</comment>
<dbReference type="eggNOG" id="COG0071">
    <property type="taxonomic scope" value="Bacteria"/>
</dbReference>
<dbReference type="PANTHER" id="PTHR47062:SF1">
    <property type="entry name" value="SMALL HEAT SHOCK PROTEIN IBPA"/>
    <property type="match status" value="1"/>
</dbReference>
<keyword evidence="1 5" id="KW-0346">Stress response</keyword>
<proteinExistence type="inferred from homology"/>
<evidence type="ECO:0000256" key="2">
    <source>
        <dbReference type="PROSITE-ProRule" id="PRU00285"/>
    </source>
</evidence>
<evidence type="ECO:0000256" key="1">
    <source>
        <dbReference type="ARBA" id="ARBA00023016"/>
    </source>
</evidence>
<dbReference type="Proteomes" id="UP000001953">
    <property type="component" value="Chromosome"/>
</dbReference>
<protein>
    <submittedName>
        <fullName evidence="5">Heat shock protein Hsp20</fullName>
    </submittedName>
</protein>
<dbReference type="SUPFAM" id="SSF49764">
    <property type="entry name" value="HSP20-like chaperones"/>
    <property type="match status" value="1"/>
</dbReference>
<dbReference type="PANTHER" id="PTHR47062">
    <property type="match status" value="1"/>
</dbReference>
<feature type="domain" description="SHSP" evidence="4">
    <location>
        <begin position="26"/>
        <end position="142"/>
    </location>
</feature>
<dbReference type="Gene3D" id="2.60.40.790">
    <property type="match status" value="1"/>
</dbReference>
<sequence>MSRVPSLSSPFLLGFDEIERALDRVVKGADGYPPYNIERCGCDRNNGQPERLRITLAVAGFTRDQLDVTIEENQLVIRGRQQDDKIRQYIHRGIAARHFQRTFVLAEGMLVLGADLKNGLLSVDLARPEAERIVKTIAINEHE</sequence>
<evidence type="ECO:0000256" key="3">
    <source>
        <dbReference type="RuleBase" id="RU003616"/>
    </source>
</evidence>
<name>Q1QRS9_NITHX</name>
<dbReference type="InterPro" id="IPR008978">
    <property type="entry name" value="HSP20-like_chaperone"/>
</dbReference>
<dbReference type="HOGENOM" id="CLU_046737_4_0_5"/>
<dbReference type="InterPro" id="IPR037913">
    <property type="entry name" value="ACD_IbpA/B"/>
</dbReference>
<dbReference type="AlphaFoldDB" id="Q1QRS9"/>
<dbReference type="STRING" id="323097.Nham_0167"/>